<sequence>MKVLLVSPVFHGYWSAFASALEALDLDVAVHCYDTAGRVGNALAHRYESSGVADRVRGTATAATIAALADADPDAVLVVKGDFLGADWWDALAASRARSALWLYDELSRMTYDDATLGSVGRVFSYSPDDTRTLRARGLDADVLPDGFDSLTAFTPRPSERVSFVGSRYPARARLLHVLADAGEPVEAYGREWSRNPWDVLRTRQWRSAGVPAHRDIDRSTYYGVMAGSVATLNIHGDGHDGLSMRTYEAPGVGALQLVDRPDVAQHYDVGTETLVFRSDDELVELVRRARRDPVWASGIREAGRRRTLAEHTLVHRMRKVRAAWA</sequence>
<evidence type="ECO:0000259" key="1">
    <source>
        <dbReference type="Pfam" id="PF13524"/>
    </source>
</evidence>
<reference evidence="3" key="1">
    <citation type="journal article" date="2019" name="Int. J. Syst. Evol. Microbiol.">
        <title>The Global Catalogue of Microorganisms (GCM) 10K type strain sequencing project: providing services to taxonomists for standard genome sequencing and annotation.</title>
        <authorList>
            <consortium name="The Broad Institute Genomics Platform"/>
            <consortium name="The Broad Institute Genome Sequencing Center for Infectious Disease"/>
            <person name="Wu L."/>
            <person name="Ma J."/>
        </authorList>
    </citation>
    <scope>NUCLEOTIDE SEQUENCE [LARGE SCALE GENOMIC DNA]</scope>
    <source>
        <strain evidence="3">JCM 17839</strain>
    </source>
</reference>
<accession>A0ABP8PGQ4</accession>
<name>A0ABP8PGQ4_9MICO</name>
<organism evidence="2 3">
    <name type="scientific">Microbacterium panaciterrae</name>
    <dbReference type="NCBI Taxonomy" id="985759"/>
    <lineage>
        <taxon>Bacteria</taxon>
        <taxon>Bacillati</taxon>
        <taxon>Actinomycetota</taxon>
        <taxon>Actinomycetes</taxon>
        <taxon>Micrococcales</taxon>
        <taxon>Microbacteriaceae</taxon>
        <taxon>Microbacterium</taxon>
    </lineage>
</organism>
<comment type="caution">
    <text evidence="2">The sequence shown here is derived from an EMBL/GenBank/DDBJ whole genome shotgun (WGS) entry which is preliminary data.</text>
</comment>
<dbReference type="Proteomes" id="UP001500731">
    <property type="component" value="Unassembled WGS sequence"/>
</dbReference>
<dbReference type="RefSeq" id="WP_345186765.1">
    <property type="nucleotide sequence ID" value="NZ_BAABGP010000014.1"/>
</dbReference>
<feature type="domain" description="Spore protein YkvP/CgeB glycosyl transferase-like" evidence="1">
    <location>
        <begin position="173"/>
        <end position="321"/>
    </location>
</feature>
<dbReference type="EMBL" id="BAABGP010000014">
    <property type="protein sequence ID" value="GAA4485950.1"/>
    <property type="molecule type" value="Genomic_DNA"/>
</dbReference>
<evidence type="ECO:0000313" key="2">
    <source>
        <dbReference type="EMBL" id="GAA4485950.1"/>
    </source>
</evidence>
<proteinExistence type="predicted"/>
<protein>
    <recommendedName>
        <fullName evidence="1">Spore protein YkvP/CgeB glycosyl transferase-like domain-containing protein</fullName>
    </recommendedName>
</protein>
<gene>
    <name evidence="2" type="ORF">GCM10023171_21100</name>
</gene>
<evidence type="ECO:0000313" key="3">
    <source>
        <dbReference type="Proteomes" id="UP001500731"/>
    </source>
</evidence>
<dbReference type="Pfam" id="PF13524">
    <property type="entry name" value="Glyco_trans_1_2"/>
    <property type="match status" value="1"/>
</dbReference>
<keyword evidence="3" id="KW-1185">Reference proteome</keyword>
<dbReference type="InterPro" id="IPR055259">
    <property type="entry name" value="YkvP/CgeB_Glyco_trans-like"/>
</dbReference>